<keyword evidence="3" id="KW-1185">Reference proteome</keyword>
<feature type="region of interest" description="Disordered" evidence="1">
    <location>
        <begin position="60"/>
        <end position="87"/>
    </location>
</feature>
<reference evidence="3" key="1">
    <citation type="journal article" date="2016" name="Nat. Commun.">
        <title>The Gonium pectorale genome demonstrates co-option of cell cycle regulation during the evolution of multicellularity.</title>
        <authorList>
            <person name="Hanschen E.R."/>
            <person name="Marriage T.N."/>
            <person name="Ferris P.J."/>
            <person name="Hamaji T."/>
            <person name="Toyoda A."/>
            <person name="Fujiyama A."/>
            <person name="Neme R."/>
            <person name="Noguchi H."/>
            <person name="Minakuchi Y."/>
            <person name="Suzuki M."/>
            <person name="Kawai-Toyooka H."/>
            <person name="Smith D.R."/>
            <person name="Sparks H."/>
            <person name="Anderson J."/>
            <person name="Bakaric R."/>
            <person name="Luria V."/>
            <person name="Karger A."/>
            <person name="Kirschner M.W."/>
            <person name="Durand P.M."/>
            <person name="Michod R.E."/>
            <person name="Nozaki H."/>
            <person name="Olson B.J."/>
        </authorList>
    </citation>
    <scope>NUCLEOTIDE SEQUENCE [LARGE SCALE GENOMIC DNA]</scope>
    <source>
        <strain evidence="3">NIES-2863</strain>
    </source>
</reference>
<proteinExistence type="predicted"/>
<name>A0A150G4N3_GONPE</name>
<evidence type="ECO:0000256" key="1">
    <source>
        <dbReference type="SAM" id="MobiDB-lite"/>
    </source>
</evidence>
<dbReference type="AlphaFoldDB" id="A0A150G4N3"/>
<dbReference type="Proteomes" id="UP000075714">
    <property type="component" value="Unassembled WGS sequence"/>
</dbReference>
<accession>A0A150G4N3</accession>
<organism evidence="2 3">
    <name type="scientific">Gonium pectorale</name>
    <name type="common">Green alga</name>
    <dbReference type="NCBI Taxonomy" id="33097"/>
    <lineage>
        <taxon>Eukaryota</taxon>
        <taxon>Viridiplantae</taxon>
        <taxon>Chlorophyta</taxon>
        <taxon>core chlorophytes</taxon>
        <taxon>Chlorophyceae</taxon>
        <taxon>CS clade</taxon>
        <taxon>Chlamydomonadales</taxon>
        <taxon>Volvocaceae</taxon>
        <taxon>Gonium</taxon>
    </lineage>
</organism>
<protein>
    <submittedName>
        <fullName evidence="2">Uncharacterized protein</fullName>
    </submittedName>
</protein>
<gene>
    <name evidence="2" type="ORF">GPECTOR_62g937</name>
</gene>
<evidence type="ECO:0000313" key="3">
    <source>
        <dbReference type="Proteomes" id="UP000075714"/>
    </source>
</evidence>
<dbReference type="EMBL" id="LSYV01000063">
    <property type="protein sequence ID" value="KXZ44822.1"/>
    <property type="molecule type" value="Genomic_DNA"/>
</dbReference>
<comment type="caution">
    <text evidence="2">The sequence shown here is derived from an EMBL/GenBank/DDBJ whole genome shotgun (WGS) entry which is preliminary data.</text>
</comment>
<sequence length="87" mass="8533">MGSPASSLPDLVALAALGNAHVAGSYDMARLTAATAAVAAARRRAAEAALAAVADDGEPAVADFAPPHVRGGPGRAQQRTPLIPGHA</sequence>
<evidence type="ECO:0000313" key="2">
    <source>
        <dbReference type="EMBL" id="KXZ44822.1"/>
    </source>
</evidence>